<evidence type="ECO:0000256" key="2">
    <source>
        <dbReference type="ARBA" id="ARBA00022679"/>
    </source>
</evidence>
<reference evidence="9 10" key="1">
    <citation type="submission" date="2017-06" db="EMBL/GenBank/DDBJ databases">
        <title>Sequencing and comparative analysis of myxobacterial genomes.</title>
        <authorList>
            <person name="Rupp O."/>
            <person name="Goesmann A."/>
            <person name="Sogaard-Andersen L."/>
        </authorList>
    </citation>
    <scope>NUCLEOTIDE SEQUENCE [LARGE SCALE GENOMIC DNA]</scope>
    <source>
        <strain evidence="9 10">DSM 52655</strain>
    </source>
</reference>
<dbReference type="InterPro" id="IPR020635">
    <property type="entry name" value="Tyr_kinase_cat_dom"/>
</dbReference>
<feature type="compositionally biased region" description="Low complexity" evidence="6">
    <location>
        <begin position="393"/>
        <end position="412"/>
    </location>
</feature>
<dbReference type="Proteomes" id="UP000217257">
    <property type="component" value="Chromosome"/>
</dbReference>
<dbReference type="GO" id="GO:0004713">
    <property type="term" value="F:protein tyrosine kinase activity"/>
    <property type="evidence" value="ECO:0007669"/>
    <property type="project" value="InterPro"/>
</dbReference>
<dbReference type="KEGG" id="cfus:CYFUS_000056"/>
<evidence type="ECO:0000256" key="6">
    <source>
        <dbReference type="SAM" id="MobiDB-lite"/>
    </source>
</evidence>
<feature type="domain" description="Protein kinase" evidence="8">
    <location>
        <begin position="21"/>
        <end position="302"/>
    </location>
</feature>
<dbReference type="InterPro" id="IPR000719">
    <property type="entry name" value="Prot_kinase_dom"/>
</dbReference>
<name>A0A250ISD1_9BACT</name>
<feature type="compositionally biased region" description="Low complexity" evidence="6">
    <location>
        <begin position="506"/>
        <end position="521"/>
    </location>
</feature>
<feature type="compositionally biased region" description="Low complexity" evidence="6">
    <location>
        <begin position="464"/>
        <end position="497"/>
    </location>
</feature>
<evidence type="ECO:0000313" key="10">
    <source>
        <dbReference type="Proteomes" id="UP000217257"/>
    </source>
</evidence>
<dbReference type="EC" id="2.7.11.1" evidence="1"/>
<evidence type="ECO:0000256" key="3">
    <source>
        <dbReference type="ARBA" id="ARBA00022741"/>
    </source>
</evidence>
<keyword evidence="7" id="KW-0472">Membrane</keyword>
<dbReference type="Gene3D" id="1.10.510.10">
    <property type="entry name" value="Transferase(Phosphotransferase) domain 1"/>
    <property type="match status" value="1"/>
</dbReference>
<dbReference type="Pfam" id="PF00069">
    <property type="entry name" value="Pkinase"/>
    <property type="match status" value="1"/>
</dbReference>
<dbReference type="InterPro" id="IPR050660">
    <property type="entry name" value="NEK_Ser/Thr_kinase"/>
</dbReference>
<dbReference type="AlphaFoldDB" id="A0A250ISD1"/>
<evidence type="ECO:0000256" key="5">
    <source>
        <dbReference type="ARBA" id="ARBA00022840"/>
    </source>
</evidence>
<dbReference type="EMBL" id="CP022098">
    <property type="protein sequence ID" value="ATB34649.1"/>
    <property type="molecule type" value="Genomic_DNA"/>
</dbReference>
<evidence type="ECO:0000256" key="4">
    <source>
        <dbReference type="ARBA" id="ARBA00022777"/>
    </source>
</evidence>
<feature type="compositionally biased region" description="Pro residues" evidence="6">
    <location>
        <begin position="350"/>
        <end position="367"/>
    </location>
</feature>
<feature type="compositionally biased region" description="Basic and acidic residues" evidence="6">
    <location>
        <begin position="440"/>
        <end position="449"/>
    </location>
</feature>
<dbReference type="PROSITE" id="PS00109">
    <property type="entry name" value="PROTEIN_KINASE_TYR"/>
    <property type="match status" value="1"/>
</dbReference>
<feature type="region of interest" description="Disordered" evidence="6">
    <location>
        <begin position="325"/>
        <end position="567"/>
    </location>
</feature>
<dbReference type="SUPFAM" id="SSF56112">
    <property type="entry name" value="Protein kinase-like (PK-like)"/>
    <property type="match status" value="1"/>
</dbReference>
<dbReference type="GO" id="GO:0004674">
    <property type="term" value="F:protein serine/threonine kinase activity"/>
    <property type="evidence" value="ECO:0007669"/>
    <property type="project" value="UniProtKB-EC"/>
</dbReference>
<gene>
    <name evidence="9" type="ORF">CYFUS_000056</name>
</gene>
<dbReference type="PANTHER" id="PTHR43671:SF13">
    <property type="entry name" value="SERINE_THREONINE-PROTEIN KINASE NEK2"/>
    <property type="match status" value="1"/>
</dbReference>
<sequence>MAGSMLPSAQDDVRGRQMGNYEVLCRLSTGGMAEIFLASRRGLAGFHKPVVLKKILPDIQGQEEFVQMFLDEARVTAAFNHPNIAQVFDLDVAGDELFLAMEFVPGATLLEVARACLAAKEPMPMGLGLAAVRDTALALHYAHTFTDALGEPSPVIHRDVAEKNIMVTYEGVTKLLDFGIAKSVMEVSRTQVGMVKGTSGYMSPEQILGQPLDARSDLFSLGVVLHECLTGARLFPGKAPAAVMNAVLRGPIPEPSRANKAVPPELDAIVLKALARQREDRYATTLEFARELERAVSGLIWLPEQSGALLRRLFAERREQTRQVLAGARTSTGEVKLSAAPADSREGATPAPPAPAPRLPTVSPAPPQASRGPSSSNTDIVPYSPLVPPPAAPVAAGEPRAASPAPRAPARASMERSRPVLPPPTRPRPPGRVDPPPAPEEAREPEKTALVRSRRSMTSEHRASSAAESRPASPEAPASRSPAESRPASPEAPSSRALPTRAMRIPTPDASPRASTAAPPSDVEPDEETTRPHRRPALPLLPDDTSEDSSEYPTLPYQTLPSLPPRARAPRTEEELLLSSGTHSIAASRSGWGLRVALLVLLGLLGLAAMFIALRWDGGLVSSWLLPSPAAQAAPPAASPGPEGSKAP</sequence>
<keyword evidence="7" id="KW-1133">Transmembrane helix</keyword>
<keyword evidence="4 9" id="KW-0418">Kinase</keyword>
<dbReference type="CDD" id="cd14014">
    <property type="entry name" value="STKc_PknB_like"/>
    <property type="match status" value="1"/>
</dbReference>
<dbReference type="RefSeq" id="WP_095983370.1">
    <property type="nucleotide sequence ID" value="NZ_CP022098.1"/>
</dbReference>
<evidence type="ECO:0000259" key="8">
    <source>
        <dbReference type="PROSITE" id="PS50011"/>
    </source>
</evidence>
<keyword evidence="7" id="KW-0812">Transmembrane</keyword>
<dbReference type="Gene3D" id="3.30.200.20">
    <property type="entry name" value="Phosphorylase Kinase, domain 1"/>
    <property type="match status" value="1"/>
</dbReference>
<keyword evidence="5" id="KW-0067">ATP-binding</keyword>
<feature type="compositionally biased region" description="Pro residues" evidence="6">
    <location>
        <begin position="420"/>
        <end position="439"/>
    </location>
</feature>
<keyword evidence="2" id="KW-0808">Transferase</keyword>
<evidence type="ECO:0000256" key="7">
    <source>
        <dbReference type="SAM" id="Phobius"/>
    </source>
</evidence>
<dbReference type="GO" id="GO:0005524">
    <property type="term" value="F:ATP binding"/>
    <property type="evidence" value="ECO:0007669"/>
    <property type="project" value="UniProtKB-KW"/>
</dbReference>
<proteinExistence type="predicted"/>
<evidence type="ECO:0000256" key="1">
    <source>
        <dbReference type="ARBA" id="ARBA00012513"/>
    </source>
</evidence>
<dbReference type="SMART" id="SM00219">
    <property type="entry name" value="TyrKc"/>
    <property type="match status" value="1"/>
</dbReference>
<keyword evidence="3" id="KW-0547">Nucleotide-binding</keyword>
<dbReference type="PANTHER" id="PTHR43671">
    <property type="entry name" value="SERINE/THREONINE-PROTEIN KINASE NEK"/>
    <property type="match status" value="1"/>
</dbReference>
<accession>A0A250ISD1</accession>
<organism evidence="9 10">
    <name type="scientific">Cystobacter fuscus</name>
    <dbReference type="NCBI Taxonomy" id="43"/>
    <lineage>
        <taxon>Bacteria</taxon>
        <taxon>Pseudomonadati</taxon>
        <taxon>Myxococcota</taxon>
        <taxon>Myxococcia</taxon>
        <taxon>Myxococcales</taxon>
        <taxon>Cystobacterineae</taxon>
        <taxon>Archangiaceae</taxon>
        <taxon>Cystobacter</taxon>
    </lineage>
</organism>
<evidence type="ECO:0000313" key="9">
    <source>
        <dbReference type="EMBL" id="ATB34649.1"/>
    </source>
</evidence>
<dbReference type="InterPro" id="IPR011009">
    <property type="entry name" value="Kinase-like_dom_sf"/>
</dbReference>
<dbReference type="PROSITE" id="PS50011">
    <property type="entry name" value="PROTEIN_KINASE_DOM"/>
    <property type="match status" value="1"/>
</dbReference>
<feature type="transmembrane region" description="Helical" evidence="7">
    <location>
        <begin position="592"/>
        <end position="614"/>
    </location>
</feature>
<protein>
    <recommendedName>
        <fullName evidence="1">non-specific serine/threonine protein kinase</fullName>
        <ecNumber evidence="1">2.7.11.1</ecNumber>
    </recommendedName>
</protein>
<dbReference type="InterPro" id="IPR008266">
    <property type="entry name" value="Tyr_kinase_AS"/>
</dbReference>